<reference evidence="1 2" key="1">
    <citation type="submission" date="2017-12" db="EMBL/GenBank/DDBJ databases">
        <title>Gene loss provides genomic basis for host adaptation in cereal stripe rust fungi.</title>
        <authorList>
            <person name="Xia C."/>
        </authorList>
    </citation>
    <scope>NUCLEOTIDE SEQUENCE [LARGE SCALE GENOMIC DNA]</scope>
    <source>
        <strain evidence="1 2">93TX-2</strain>
    </source>
</reference>
<feature type="non-terminal residue" evidence="1">
    <location>
        <position position="1"/>
    </location>
</feature>
<protein>
    <submittedName>
        <fullName evidence="1">Uncharacterized protein</fullName>
    </submittedName>
</protein>
<organism evidence="1 2">
    <name type="scientific">Puccinia striiformis</name>
    <dbReference type="NCBI Taxonomy" id="27350"/>
    <lineage>
        <taxon>Eukaryota</taxon>
        <taxon>Fungi</taxon>
        <taxon>Dikarya</taxon>
        <taxon>Basidiomycota</taxon>
        <taxon>Pucciniomycotina</taxon>
        <taxon>Pucciniomycetes</taxon>
        <taxon>Pucciniales</taxon>
        <taxon>Pucciniaceae</taxon>
        <taxon>Puccinia</taxon>
    </lineage>
</organism>
<gene>
    <name evidence="1" type="ORF">PSHT_07355</name>
</gene>
<dbReference type="AlphaFoldDB" id="A0A2S4VYC8"/>
<accession>A0A2S4VYC8</accession>
<dbReference type="EMBL" id="PKSM01000090">
    <property type="protein sequence ID" value="POW14545.1"/>
    <property type="molecule type" value="Genomic_DNA"/>
</dbReference>
<dbReference type="OrthoDB" id="2497469at2759"/>
<name>A0A2S4VYC8_9BASI</name>
<dbReference type="Proteomes" id="UP000238274">
    <property type="component" value="Unassembled WGS sequence"/>
</dbReference>
<evidence type="ECO:0000313" key="2">
    <source>
        <dbReference type="Proteomes" id="UP000238274"/>
    </source>
</evidence>
<sequence length="315" mass="35993">LSILWNHISVNLHYPLSIRFNLTMAGQMCLRACLVLCVMLPMGSTMENAANDLREAELSRKTITESPDVVELAASGSEGSQLKGIPSIVNPRPLPSNKLEEIIDKAGREWQTGSSSSEAWSNGQHLPSNMFWQHIMNEAKKENFDTIRELMSAGVFDLMPRILSQRMYYKLQATSEEQKLIDSSWEDLFRKWWITGDKEVRRARILERVDGIAGYVIYKQEEKGVKTEEEMKTIGVKYLNVIANDLIKQCWISFKSLLPGHKEKNSHVENLITMSKDIHFSLDNSPGVIKKIAIESKNKFNQDSRFKVTVLKRPH</sequence>
<reference evidence="2" key="3">
    <citation type="journal article" date="2018" name="Mol. Plant Microbe Interact.">
        <title>Genome sequence resources for the wheat stripe rust pathogen (Puccinia striiformis f. sp. tritici) and the barley stripe rust pathogen (Puccinia striiformis f. sp. hordei).</title>
        <authorList>
            <person name="Xia C."/>
            <person name="Wang M."/>
            <person name="Yin C."/>
            <person name="Cornejo O.E."/>
            <person name="Hulbert S.H."/>
            <person name="Chen X."/>
        </authorList>
    </citation>
    <scope>NUCLEOTIDE SEQUENCE [LARGE SCALE GENOMIC DNA]</scope>
    <source>
        <strain evidence="2">93TX-2</strain>
    </source>
</reference>
<proteinExistence type="predicted"/>
<evidence type="ECO:0000313" key="1">
    <source>
        <dbReference type="EMBL" id="POW14545.1"/>
    </source>
</evidence>
<dbReference type="VEuPathDB" id="FungiDB:PSHT_07355"/>
<reference evidence="2" key="2">
    <citation type="journal article" date="2018" name="BMC Genomics">
        <title>Genomic insights into host adaptation between the wheat stripe rust pathogen (Puccinia striiformis f. sp. tritici) and the barley stripe rust pathogen (Puccinia striiformis f. sp. hordei).</title>
        <authorList>
            <person name="Xia C."/>
            <person name="Wang M."/>
            <person name="Yin C."/>
            <person name="Cornejo O.E."/>
            <person name="Hulbert S.H."/>
            <person name="Chen X."/>
        </authorList>
    </citation>
    <scope>NUCLEOTIDE SEQUENCE [LARGE SCALE GENOMIC DNA]</scope>
    <source>
        <strain evidence="2">93TX-2</strain>
    </source>
</reference>
<comment type="caution">
    <text evidence="1">The sequence shown here is derived from an EMBL/GenBank/DDBJ whole genome shotgun (WGS) entry which is preliminary data.</text>
</comment>
<keyword evidence="2" id="KW-1185">Reference proteome</keyword>